<protein>
    <submittedName>
        <fullName evidence="1">Uncharacterized protein</fullName>
    </submittedName>
</protein>
<reference evidence="1" key="2">
    <citation type="submission" date="2015-07" db="EMBL/GenBank/DDBJ databases">
        <title>Plasmids, circular viruses and viroids from rat gut.</title>
        <authorList>
            <person name="Jorgensen T.J."/>
            <person name="Hansen M.A."/>
            <person name="Xu Z."/>
            <person name="Tabak M.A."/>
            <person name="Sorensen S.J."/>
            <person name="Hansen L.H."/>
        </authorList>
    </citation>
    <scope>NUCLEOTIDE SEQUENCE</scope>
    <source>
        <plasmid evidence="1">pRGFK0779</plasmid>
    </source>
</reference>
<dbReference type="AlphaFoldDB" id="A0A0H5Q1R4"/>
<organism evidence="1">
    <name type="scientific">uncultured prokaryote</name>
    <dbReference type="NCBI Taxonomy" id="198431"/>
    <lineage>
        <taxon>unclassified sequences</taxon>
        <taxon>environmental samples</taxon>
    </lineage>
</organism>
<accession>A0A0H5Q1R4</accession>
<sequence length="125" mass="14551">MNQTEKKERARKAREKASEIRSKGLKKLAILIPDVASVENDEVGAGAYITVTIHFPHSNFSYSQTAIVKNKRLEQVYEDIDLPKSKQEPLFEFPDKNFFKKRVRNKAEQIAFLEEMNKIIRKKRA</sequence>
<geneLocation type="plasmid" evidence="1">
    <name>pRGFK0779</name>
</geneLocation>
<name>A0A0H5Q1R4_9ZZZZ</name>
<dbReference type="EMBL" id="LN853388">
    <property type="protein sequence ID" value="CRY95808.1"/>
    <property type="molecule type" value="Genomic_DNA"/>
</dbReference>
<evidence type="ECO:0000313" key="1">
    <source>
        <dbReference type="EMBL" id="CRY95808.1"/>
    </source>
</evidence>
<keyword evidence="1" id="KW-0614">Plasmid</keyword>
<reference evidence="1" key="1">
    <citation type="submission" date="2015-06" db="EMBL/GenBank/DDBJ databases">
        <authorList>
            <person name="Joergensen T."/>
        </authorList>
    </citation>
    <scope>NUCLEOTIDE SEQUENCE</scope>
    <source>
        <plasmid evidence="1">pRGFK0779</plasmid>
    </source>
</reference>
<proteinExistence type="predicted"/>